<evidence type="ECO:0000256" key="1">
    <source>
        <dbReference type="ARBA" id="ARBA00004123"/>
    </source>
</evidence>
<comment type="caution">
    <text evidence="10">The sequence shown here is derived from an EMBL/GenBank/DDBJ whole genome shotgun (WGS) entry which is preliminary data.</text>
</comment>
<dbReference type="Proteomes" id="UP000550059">
    <property type="component" value="Unassembled WGS sequence"/>
</dbReference>
<evidence type="ECO:0000313" key="11">
    <source>
        <dbReference type="Proteomes" id="UP000550059"/>
    </source>
</evidence>
<dbReference type="GO" id="GO:0000981">
    <property type="term" value="F:DNA-binding transcription factor activity, RNA polymerase II-specific"/>
    <property type="evidence" value="ECO:0007669"/>
    <property type="project" value="TreeGrafter"/>
</dbReference>
<evidence type="ECO:0000256" key="8">
    <source>
        <dbReference type="PROSITE-ProRule" id="PRU00042"/>
    </source>
</evidence>
<dbReference type="Gene3D" id="3.30.160.60">
    <property type="entry name" value="Classic Zinc Finger"/>
    <property type="match status" value="2"/>
</dbReference>
<proteinExistence type="inferred from homology"/>
<keyword evidence="6" id="KW-0862">Zinc</keyword>
<dbReference type="GO" id="GO:0008270">
    <property type="term" value="F:zinc ion binding"/>
    <property type="evidence" value="ECO:0007669"/>
    <property type="project" value="UniProtKB-KW"/>
</dbReference>
<dbReference type="FunFam" id="3.30.160.60:FF:000135">
    <property type="entry name" value="Zinc finger protein 358"/>
    <property type="match status" value="1"/>
</dbReference>
<protein>
    <submittedName>
        <fullName evidence="10">ZN774 protein</fullName>
    </submittedName>
</protein>
<reference evidence="10 11" key="1">
    <citation type="submission" date="2019-09" db="EMBL/GenBank/DDBJ databases">
        <title>Bird 10,000 Genomes (B10K) Project - Family phase.</title>
        <authorList>
            <person name="Zhang G."/>
        </authorList>
    </citation>
    <scope>NUCLEOTIDE SEQUENCE [LARGE SCALE GENOMIC DNA]</scope>
    <source>
        <strain evidence="10">B10K-DU-001-45</strain>
        <tissue evidence="10">Muscle</tissue>
    </source>
</reference>
<evidence type="ECO:0000259" key="9">
    <source>
        <dbReference type="PROSITE" id="PS50157"/>
    </source>
</evidence>
<dbReference type="PANTHER" id="PTHR23226:SF416">
    <property type="entry name" value="FI01424P"/>
    <property type="match status" value="1"/>
</dbReference>
<keyword evidence="4" id="KW-0677">Repeat</keyword>
<dbReference type="GO" id="GO:0000978">
    <property type="term" value="F:RNA polymerase II cis-regulatory region sequence-specific DNA binding"/>
    <property type="evidence" value="ECO:0007669"/>
    <property type="project" value="TreeGrafter"/>
</dbReference>
<evidence type="ECO:0000256" key="3">
    <source>
        <dbReference type="ARBA" id="ARBA00022723"/>
    </source>
</evidence>
<evidence type="ECO:0000256" key="6">
    <source>
        <dbReference type="ARBA" id="ARBA00022833"/>
    </source>
</evidence>
<gene>
    <name evidence="10" type="primary">Znf774</name>
    <name evidence="10" type="ORF">SETKIR_R04976</name>
</gene>
<dbReference type="PANTHER" id="PTHR23226">
    <property type="entry name" value="ZINC FINGER AND SCAN DOMAIN-CONTAINING"/>
    <property type="match status" value="1"/>
</dbReference>
<dbReference type="PROSITE" id="PS00028">
    <property type="entry name" value="ZINC_FINGER_C2H2_1"/>
    <property type="match status" value="1"/>
</dbReference>
<dbReference type="PROSITE" id="PS50157">
    <property type="entry name" value="ZINC_FINGER_C2H2_2"/>
    <property type="match status" value="1"/>
</dbReference>
<keyword evidence="3" id="KW-0479">Metal-binding</keyword>
<keyword evidence="5 8" id="KW-0863">Zinc-finger</keyword>
<accession>A0A7L0Q9Q6</accession>
<keyword evidence="7" id="KW-0539">Nucleus</keyword>
<evidence type="ECO:0000256" key="7">
    <source>
        <dbReference type="ARBA" id="ARBA00023242"/>
    </source>
</evidence>
<dbReference type="Pfam" id="PF00096">
    <property type="entry name" value="zf-C2H2"/>
    <property type="match status" value="1"/>
</dbReference>
<dbReference type="EMBL" id="VXAS01004287">
    <property type="protein sequence ID" value="NXL15205.1"/>
    <property type="molecule type" value="Genomic_DNA"/>
</dbReference>
<dbReference type="InterPro" id="IPR013087">
    <property type="entry name" value="Znf_C2H2_type"/>
</dbReference>
<evidence type="ECO:0000256" key="5">
    <source>
        <dbReference type="ARBA" id="ARBA00022771"/>
    </source>
</evidence>
<dbReference type="AlphaFoldDB" id="A0A7L0Q9Q6"/>
<feature type="non-terminal residue" evidence="10">
    <location>
        <position position="51"/>
    </location>
</feature>
<feature type="domain" description="C2H2-type" evidence="9">
    <location>
        <begin position="6"/>
        <end position="33"/>
    </location>
</feature>
<evidence type="ECO:0000256" key="2">
    <source>
        <dbReference type="ARBA" id="ARBA00006991"/>
    </source>
</evidence>
<comment type="similarity">
    <text evidence="2">Belongs to the krueppel C2H2-type zinc-finger protein family.</text>
</comment>
<dbReference type="GO" id="GO:0005634">
    <property type="term" value="C:nucleus"/>
    <property type="evidence" value="ECO:0007669"/>
    <property type="project" value="UniProtKB-SubCell"/>
</dbReference>
<feature type="non-terminal residue" evidence="10">
    <location>
        <position position="1"/>
    </location>
</feature>
<name>A0A7L0Q9Q6_SETKR</name>
<evidence type="ECO:0000313" key="10">
    <source>
        <dbReference type="EMBL" id="NXL15205.1"/>
    </source>
</evidence>
<sequence>SGERPYECPDCQNRFHTSSHLFLHQRIHTEERPFCCPNCGKGFKHNCHLVT</sequence>
<dbReference type="InterPro" id="IPR036236">
    <property type="entry name" value="Znf_C2H2_sf"/>
</dbReference>
<evidence type="ECO:0000256" key="4">
    <source>
        <dbReference type="ARBA" id="ARBA00022737"/>
    </source>
</evidence>
<keyword evidence="11" id="KW-1185">Reference proteome</keyword>
<comment type="subcellular location">
    <subcellularLocation>
        <location evidence="1">Nucleus</location>
    </subcellularLocation>
</comment>
<organism evidence="10 11">
    <name type="scientific">Setophaga kirtlandii</name>
    <name type="common">Kirtland's warbler</name>
    <name type="synonym">Dendroica kirtlandii</name>
    <dbReference type="NCBI Taxonomy" id="298831"/>
    <lineage>
        <taxon>Eukaryota</taxon>
        <taxon>Metazoa</taxon>
        <taxon>Chordata</taxon>
        <taxon>Craniata</taxon>
        <taxon>Vertebrata</taxon>
        <taxon>Euteleostomi</taxon>
        <taxon>Archelosauria</taxon>
        <taxon>Archosauria</taxon>
        <taxon>Dinosauria</taxon>
        <taxon>Saurischia</taxon>
        <taxon>Theropoda</taxon>
        <taxon>Coelurosauria</taxon>
        <taxon>Aves</taxon>
        <taxon>Neognathae</taxon>
        <taxon>Neoaves</taxon>
        <taxon>Telluraves</taxon>
        <taxon>Australaves</taxon>
        <taxon>Passeriformes</taxon>
        <taxon>Passeroidea</taxon>
        <taxon>Parulidae</taxon>
        <taxon>Setophaga</taxon>
    </lineage>
</organism>
<dbReference type="SUPFAM" id="SSF57667">
    <property type="entry name" value="beta-beta-alpha zinc fingers"/>
    <property type="match status" value="1"/>
</dbReference>